<sequence length="129" mass="14994">MNNDIIALENRKTMPRIWKDLIRIQDIGNSSIKLSETCLNKINKIHFDPDDFRRTIPRFQGENFANNLKLVDKINEIENKKGVLGHRTGNVPRQIIKYLKENFGASKIHLDFEELSQFGEITDSIEVID</sequence>
<comment type="caution">
    <text evidence="1">The sequence shown here is derived from an EMBL/GenBank/DDBJ whole genome shotgun (WGS) entry which is preliminary data.</text>
</comment>
<dbReference type="EMBL" id="LLXI01001252">
    <property type="protein sequence ID" value="PKY52686.1"/>
    <property type="molecule type" value="Genomic_DNA"/>
</dbReference>
<dbReference type="AlphaFoldDB" id="A0A2I1H1B5"/>
<reference evidence="1 2" key="1">
    <citation type="submission" date="2015-10" db="EMBL/GenBank/DDBJ databases">
        <title>Genome analyses suggest a sexual origin of heterokaryosis in a supposedly ancient asexual fungus.</title>
        <authorList>
            <person name="Ropars J."/>
            <person name="Sedzielewska K."/>
            <person name="Noel J."/>
            <person name="Charron P."/>
            <person name="Farinelli L."/>
            <person name="Marton T."/>
            <person name="Kruger M."/>
            <person name="Pelin A."/>
            <person name="Brachmann A."/>
            <person name="Corradi N."/>
        </authorList>
    </citation>
    <scope>NUCLEOTIDE SEQUENCE [LARGE SCALE GENOMIC DNA]</scope>
    <source>
        <strain evidence="1 2">A4</strain>
    </source>
</reference>
<evidence type="ECO:0000313" key="1">
    <source>
        <dbReference type="EMBL" id="PKY52686.1"/>
    </source>
</evidence>
<gene>
    <name evidence="1" type="ORF">RhiirA4_470480</name>
</gene>
<protein>
    <submittedName>
        <fullName evidence="1">Uncharacterized protein</fullName>
    </submittedName>
</protein>
<evidence type="ECO:0000313" key="2">
    <source>
        <dbReference type="Proteomes" id="UP000234323"/>
    </source>
</evidence>
<proteinExistence type="predicted"/>
<keyword evidence="2" id="KW-1185">Reference proteome</keyword>
<dbReference type="InterPro" id="IPR036812">
    <property type="entry name" value="NAD(P)_OxRdtase_dom_sf"/>
</dbReference>
<name>A0A2I1H1B5_9GLOM</name>
<organism evidence="1 2">
    <name type="scientific">Rhizophagus irregularis</name>
    <dbReference type="NCBI Taxonomy" id="588596"/>
    <lineage>
        <taxon>Eukaryota</taxon>
        <taxon>Fungi</taxon>
        <taxon>Fungi incertae sedis</taxon>
        <taxon>Mucoromycota</taxon>
        <taxon>Glomeromycotina</taxon>
        <taxon>Glomeromycetes</taxon>
        <taxon>Glomerales</taxon>
        <taxon>Glomeraceae</taxon>
        <taxon>Rhizophagus</taxon>
    </lineage>
</organism>
<dbReference type="VEuPathDB" id="FungiDB:RhiirA1_489608"/>
<dbReference type="SUPFAM" id="SSF51430">
    <property type="entry name" value="NAD(P)-linked oxidoreductase"/>
    <property type="match status" value="1"/>
</dbReference>
<dbReference type="VEuPathDB" id="FungiDB:RhiirFUN_023528"/>
<dbReference type="Proteomes" id="UP000234323">
    <property type="component" value="Unassembled WGS sequence"/>
</dbReference>
<accession>A0A2I1H1B5</accession>